<reference evidence="2" key="1">
    <citation type="journal article" date="2019" name="Int. J. Syst. Evol. Microbiol.">
        <title>The Global Catalogue of Microorganisms (GCM) 10K type strain sequencing project: providing services to taxonomists for standard genome sequencing and annotation.</title>
        <authorList>
            <consortium name="The Broad Institute Genomics Platform"/>
            <consortium name="The Broad Institute Genome Sequencing Center for Infectious Disease"/>
            <person name="Wu L."/>
            <person name="Ma J."/>
        </authorList>
    </citation>
    <scope>NUCLEOTIDE SEQUENCE [LARGE SCALE GENOMIC DNA]</scope>
    <source>
        <strain evidence="2">JCM 17656</strain>
    </source>
</reference>
<sequence>MLGGFCPSSGILWHRKEVHTVRLARTFAATAAAVLAFGVGGTAAHASDDTESTGSASCFIHIEGDGNNAACRDALVGSNNTAGTGHSIGLTSPQPLQHEYTVNNRDLDTELTYNCSQNCSPSSGSIPAQGSQTINQPLNTSGMIQFQFQGEEPFTVTLAAGTATCSTPGSPCTVTGNNTINIGA</sequence>
<proteinExistence type="predicted"/>
<dbReference type="RefSeq" id="WP_346186829.1">
    <property type="nucleotide sequence ID" value="NZ_BAABCE010000047.1"/>
</dbReference>
<organism evidence="1 2">
    <name type="scientific">Streptomyces osmaniensis</name>
    <dbReference type="NCBI Taxonomy" id="593134"/>
    <lineage>
        <taxon>Bacteria</taxon>
        <taxon>Bacillati</taxon>
        <taxon>Actinomycetota</taxon>
        <taxon>Actinomycetes</taxon>
        <taxon>Kitasatosporales</taxon>
        <taxon>Streptomycetaceae</taxon>
        <taxon>Streptomyces</taxon>
    </lineage>
</organism>
<accession>A0ABP6Z5D6</accession>
<evidence type="ECO:0008006" key="3">
    <source>
        <dbReference type="Google" id="ProtNLM"/>
    </source>
</evidence>
<evidence type="ECO:0000313" key="1">
    <source>
        <dbReference type="EMBL" id="GAA3597478.1"/>
    </source>
</evidence>
<comment type="caution">
    <text evidence="1">The sequence shown here is derived from an EMBL/GenBank/DDBJ whole genome shotgun (WGS) entry which is preliminary data.</text>
</comment>
<gene>
    <name evidence="1" type="ORF">GCM10022295_92570</name>
</gene>
<evidence type="ECO:0000313" key="2">
    <source>
        <dbReference type="Proteomes" id="UP001500707"/>
    </source>
</evidence>
<name>A0ABP6Z5D6_9ACTN</name>
<dbReference type="EMBL" id="BAABCE010000047">
    <property type="protein sequence ID" value="GAA3597478.1"/>
    <property type="molecule type" value="Genomic_DNA"/>
</dbReference>
<protein>
    <recommendedName>
        <fullName evidence="3">Secreted protein</fullName>
    </recommendedName>
</protein>
<keyword evidence="2" id="KW-1185">Reference proteome</keyword>
<dbReference type="Proteomes" id="UP001500707">
    <property type="component" value="Unassembled WGS sequence"/>
</dbReference>